<name>A0A8S4S5X5_9NEOP</name>
<sequence>MARDNNFDKDMLLKLVKNRGKAERAIHAAQGDENLIPAGINLGGYCMMKLPKSLLLVFPFLDGWMDTFIKKREIQDGGAVPSFEEQIIRRADYFRDRFGRSTDDDVFMDRLKVDLDKWLKDYFNDYLMYYVAAEDAEFEKYNQKKTMALNQYADKAINKVIERLGEINANAVYLPTFEIHSMSVAEVSLKDGVLRGLDSIYRRSVTTGTKNNNVRTVDTVVSFSSLKCANYDFIVHSRSGLATGLSYRYEAVLKSGLPPVTGVLTLTADELTAHMALSLTKHPEAVDLSFTFLEQAKPETLTMEGPASRMISNFKYMLEHHIIAIMSNTLMHNIQMLGTLDRCIPLLAPYMEAEVNASHSNEDKKSLPAPNKRTETETTNIDDIIVTTGKNLTEDFDENDKQNILYQEPQEEYKKHYNNWDNSALRSNEELSKEQNGNDKNLNDYNNTDIKPYIPNIILPGLLGNWTEEDKKKFIERKPSYKRSVSRKLEKKQSKRLTT</sequence>
<evidence type="ECO:0000313" key="2">
    <source>
        <dbReference type="EMBL" id="CAH2243312.1"/>
    </source>
</evidence>
<reference evidence="2" key="1">
    <citation type="submission" date="2022-03" db="EMBL/GenBank/DDBJ databases">
        <authorList>
            <person name="Lindestad O."/>
        </authorList>
    </citation>
    <scope>NUCLEOTIDE SEQUENCE</scope>
</reference>
<feature type="region of interest" description="Disordered" evidence="1">
    <location>
        <begin position="478"/>
        <end position="499"/>
    </location>
</feature>
<comment type="caution">
    <text evidence="2">The sequence shown here is derived from an EMBL/GenBank/DDBJ whole genome shotgun (WGS) entry which is preliminary data.</text>
</comment>
<dbReference type="AlphaFoldDB" id="A0A8S4S5X5"/>
<gene>
    <name evidence="2" type="primary">jg2812</name>
    <name evidence="2" type="ORF">PAEG_LOCUS19472</name>
</gene>
<evidence type="ECO:0000256" key="1">
    <source>
        <dbReference type="SAM" id="MobiDB-lite"/>
    </source>
</evidence>
<organism evidence="2 3">
    <name type="scientific">Pararge aegeria aegeria</name>
    <dbReference type="NCBI Taxonomy" id="348720"/>
    <lineage>
        <taxon>Eukaryota</taxon>
        <taxon>Metazoa</taxon>
        <taxon>Ecdysozoa</taxon>
        <taxon>Arthropoda</taxon>
        <taxon>Hexapoda</taxon>
        <taxon>Insecta</taxon>
        <taxon>Pterygota</taxon>
        <taxon>Neoptera</taxon>
        <taxon>Endopterygota</taxon>
        <taxon>Lepidoptera</taxon>
        <taxon>Glossata</taxon>
        <taxon>Ditrysia</taxon>
        <taxon>Papilionoidea</taxon>
        <taxon>Nymphalidae</taxon>
        <taxon>Satyrinae</taxon>
        <taxon>Satyrini</taxon>
        <taxon>Parargina</taxon>
        <taxon>Pararge</taxon>
    </lineage>
</organism>
<protein>
    <submittedName>
        <fullName evidence="2">Jg2812 protein</fullName>
    </submittedName>
</protein>
<keyword evidence="3" id="KW-1185">Reference proteome</keyword>
<feature type="region of interest" description="Disordered" evidence="1">
    <location>
        <begin position="428"/>
        <end position="450"/>
    </location>
</feature>
<accession>A0A8S4S5X5</accession>
<dbReference type="OrthoDB" id="7480311at2759"/>
<dbReference type="EMBL" id="CAKXAJ010025737">
    <property type="protein sequence ID" value="CAH2243312.1"/>
    <property type="molecule type" value="Genomic_DNA"/>
</dbReference>
<feature type="compositionally biased region" description="Low complexity" evidence="1">
    <location>
        <begin position="438"/>
        <end position="449"/>
    </location>
</feature>
<dbReference type="Proteomes" id="UP000838756">
    <property type="component" value="Unassembled WGS sequence"/>
</dbReference>
<evidence type="ECO:0000313" key="3">
    <source>
        <dbReference type="Proteomes" id="UP000838756"/>
    </source>
</evidence>
<feature type="compositionally biased region" description="Basic and acidic residues" evidence="1">
    <location>
        <begin position="428"/>
        <end position="437"/>
    </location>
</feature>
<proteinExistence type="predicted"/>